<dbReference type="GO" id="GO:0015031">
    <property type="term" value="P:protein transport"/>
    <property type="evidence" value="ECO:0007669"/>
    <property type="project" value="UniProtKB-KW"/>
</dbReference>
<evidence type="ECO:0000256" key="7">
    <source>
        <dbReference type="ARBA" id="ARBA00023136"/>
    </source>
</evidence>
<accession>A0A9W4TSC6</accession>
<evidence type="ECO:0000256" key="4">
    <source>
        <dbReference type="ARBA" id="ARBA00022448"/>
    </source>
</evidence>
<dbReference type="AlphaFoldDB" id="A0A9W4TSC6"/>
<keyword evidence="8" id="KW-0175">Coiled coil</keyword>
<keyword evidence="7" id="KW-0472">Membrane</keyword>
<feature type="coiled-coil region" evidence="8">
    <location>
        <begin position="24"/>
        <end position="51"/>
    </location>
</feature>
<dbReference type="GO" id="GO:0006891">
    <property type="term" value="P:intra-Golgi vesicle-mediated transport"/>
    <property type="evidence" value="ECO:0007669"/>
    <property type="project" value="InterPro"/>
</dbReference>
<comment type="subcellular location">
    <subcellularLocation>
        <location evidence="1">Golgi apparatus membrane</location>
        <topology evidence="1">Peripheral membrane protein</topology>
    </subcellularLocation>
</comment>
<dbReference type="OrthoDB" id="46189at2759"/>
<dbReference type="EMBL" id="CANTUO010000001">
    <property type="protein sequence ID" value="CAI5756523.1"/>
    <property type="molecule type" value="Genomic_DNA"/>
</dbReference>
<comment type="caution">
    <text evidence="9">The sequence shown here is derived from an EMBL/GenBank/DDBJ whole genome shotgun (WGS) entry which is preliminary data.</text>
</comment>
<gene>
    <name evidence="9" type="ORF">CANVERA_P1041</name>
</gene>
<evidence type="ECO:0000313" key="10">
    <source>
        <dbReference type="Proteomes" id="UP001152885"/>
    </source>
</evidence>
<proteinExistence type="inferred from homology"/>
<organism evidence="9 10">
    <name type="scientific">Candida verbasci</name>
    <dbReference type="NCBI Taxonomy" id="1227364"/>
    <lineage>
        <taxon>Eukaryota</taxon>
        <taxon>Fungi</taxon>
        <taxon>Dikarya</taxon>
        <taxon>Ascomycota</taxon>
        <taxon>Saccharomycotina</taxon>
        <taxon>Pichiomycetes</taxon>
        <taxon>Debaryomycetaceae</taxon>
        <taxon>Candida/Lodderomyces clade</taxon>
        <taxon>Candida</taxon>
    </lineage>
</organism>
<evidence type="ECO:0000256" key="6">
    <source>
        <dbReference type="ARBA" id="ARBA00023034"/>
    </source>
</evidence>
<sequence>MSNVSINEQLGNDKVDDLFRNYSIQQIQQVAKQYKKSIEENKNELHNLVGNKYRDLIKIAEDIDTIDKLSSVSDGKLKSLSYKSANFVNPYKDNYGKFDTLIRERKINQSKKNARSTIIRNVIQKKLNKLDDGIIVNVECPLLHTSNFIHYAKLYYTLENEFNDVLHNDNTLKTQFNKLKQSFNEFLEFEISSYNLIGPILNVTNDKFTKSQRIEAKDLILKDKSKVISNYELYEEEEDDDDIVIESVESEENQVVNEFDHSYDQNTSNICNYIVSYNILNGGINNLGERIINLRSNFIKSMLSQIEYSSIDFFKLFKYLECTCLYINKFFENKASNEYRITLSDATQPWSCYSLIGHKYWYDDKIVEFNYKERDTVNHDKALKDSFEWILKFLINLMERQGKSNCESLEVPISSFHNILVSLRNLEDFLESSGIASKFLSLVSSGNFFNDLLLSLRKTIKSSQSSHVAYLNDVDNGLIMLIKDGLKLNKSQKEPALFSTDILDLMDSNIEAYMEVLNRTGSSSSTMQQLKEWFDESNFYNRLCSSDQKGSDNKIIAYVDYLQHNLEIKWGTFSDRTIKDEFSKLINEMHEEFQVQNLKFVDSIKEICMEASQKDQIFYLIQILTQTKSNLKLEKNDEKIKVEIDEICQLLYEKLVHAVPDEEFFKSFKEAIDQNFEIQDDNTTPNRPNLKILSSLYQLAQTYYNLEDLESFSNPETSLFFIRSKNDWFIKVLIQQNLINYIDEKTKPKEDQDNEAKRLSSSQGLQLIANLIFILHFCQPSSTVSNMNDQIKYFEELCVY</sequence>
<dbReference type="PANTHER" id="PTHR31658:SF0">
    <property type="entry name" value="CONSERVED OLIGOMERIC GOLGI COMPLEX SUBUNIT 1"/>
    <property type="match status" value="1"/>
</dbReference>
<reference evidence="9" key="1">
    <citation type="submission" date="2022-12" db="EMBL/GenBank/DDBJ databases">
        <authorList>
            <person name="Brejova B."/>
        </authorList>
    </citation>
    <scope>NUCLEOTIDE SEQUENCE</scope>
</reference>
<protein>
    <recommendedName>
        <fullName evidence="3">Conserved oligomeric Golgi complex subunit 1</fullName>
    </recommendedName>
</protein>
<evidence type="ECO:0000256" key="3">
    <source>
        <dbReference type="ARBA" id="ARBA00020978"/>
    </source>
</evidence>
<keyword evidence="5" id="KW-0653">Protein transport</keyword>
<evidence type="ECO:0000256" key="2">
    <source>
        <dbReference type="ARBA" id="ARBA00006653"/>
    </source>
</evidence>
<dbReference type="GO" id="GO:0017119">
    <property type="term" value="C:Golgi transport complex"/>
    <property type="evidence" value="ECO:0007669"/>
    <property type="project" value="InterPro"/>
</dbReference>
<comment type="similarity">
    <text evidence="2">Belongs to the COG1 family.</text>
</comment>
<dbReference type="PANTHER" id="PTHR31658">
    <property type="entry name" value="CONSERVED OLIGOMERIC GOLGI COMPLEX SUBUNIT 1"/>
    <property type="match status" value="1"/>
</dbReference>
<keyword evidence="6" id="KW-0333">Golgi apparatus</keyword>
<evidence type="ECO:0000313" key="9">
    <source>
        <dbReference type="EMBL" id="CAI5756523.1"/>
    </source>
</evidence>
<keyword evidence="4" id="KW-0813">Transport</keyword>
<dbReference type="Proteomes" id="UP001152885">
    <property type="component" value="Unassembled WGS sequence"/>
</dbReference>
<dbReference type="GO" id="GO:0000139">
    <property type="term" value="C:Golgi membrane"/>
    <property type="evidence" value="ECO:0007669"/>
    <property type="project" value="UniProtKB-SubCell"/>
</dbReference>
<evidence type="ECO:0000256" key="5">
    <source>
        <dbReference type="ARBA" id="ARBA00022927"/>
    </source>
</evidence>
<dbReference type="InterPro" id="IPR033370">
    <property type="entry name" value="COG1"/>
</dbReference>
<evidence type="ECO:0000256" key="1">
    <source>
        <dbReference type="ARBA" id="ARBA00004395"/>
    </source>
</evidence>
<dbReference type="Pfam" id="PF08700">
    <property type="entry name" value="VPS51_Exo84_N"/>
    <property type="match status" value="1"/>
</dbReference>
<keyword evidence="10" id="KW-1185">Reference proteome</keyword>
<evidence type="ECO:0000256" key="8">
    <source>
        <dbReference type="SAM" id="Coils"/>
    </source>
</evidence>
<name>A0A9W4TSC6_9ASCO</name>